<dbReference type="EMBL" id="FORF01000002">
    <property type="protein sequence ID" value="SFI42548.1"/>
    <property type="molecule type" value="Genomic_DNA"/>
</dbReference>
<keyword evidence="2 4" id="KW-0732">Signal</keyword>
<name>A0A1I3I3G8_9HYPH</name>
<dbReference type="SUPFAM" id="SSF53822">
    <property type="entry name" value="Periplasmic binding protein-like I"/>
    <property type="match status" value="1"/>
</dbReference>
<dbReference type="InterPro" id="IPR051010">
    <property type="entry name" value="BCAA_transport"/>
</dbReference>
<feature type="domain" description="Leucine-binding protein" evidence="5">
    <location>
        <begin position="22"/>
        <end position="326"/>
    </location>
</feature>
<reference evidence="7" key="1">
    <citation type="submission" date="2016-10" db="EMBL/GenBank/DDBJ databases">
        <authorList>
            <person name="Varghese N."/>
            <person name="Submissions S."/>
        </authorList>
    </citation>
    <scope>NUCLEOTIDE SEQUENCE [LARGE SCALE GENOMIC DNA]</scope>
    <source>
        <strain evidence="7">DSM 21857</strain>
    </source>
</reference>
<evidence type="ECO:0000313" key="6">
    <source>
        <dbReference type="EMBL" id="SFI42548.1"/>
    </source>
</evidence>
<dbReference type="Pfam" id="PF13458">
    <property type="entry name" value="Peripla_BP_6"/>
    <property type="match status" value="1"/>
</dbReference>
<dbReference type="STRING" id="1121003.SAMN03080618_00379"/>
<feature type="signal peptide" evidence="4">
    <location>
        <begin position="1"/>
        <end position="20"/>
    </location>
</feature>
<dbReference type="GO" id="GO:0006865">
    <property type="term" value="P:amino acid transport"/>
    <property type="evidence" value="ECO:0007669"/>
    <property type="project" value="UniProtKB-KW"/>
</dbReference>
<comment type="similarity">
    <text evidence="1">Belongs to the leucine-binding protein family.</text>
</comment>
<protein>
    <submittedName>
        <fullName evidence="6">Amino acid/amide ABC transporter substrate-binding protein, HAAT family</fullName>
    </submittedName>
</protein>
<feature type="chain" id="PRO_5017392860" evidence="4">
    <location>
        <begin position="21"/>
        <end position="393"/>
    </location>
</feature>
<proteinExistence type="inferred from homology"/>
<evidence type="ECO:0000256" key="3">
    <source>
        <dbReference type="ARBA" id="ARBA00022970"/>
    </source>
</evidence>
<keyword evidence="3" id="KW-0029">Amino-acid transport</keyword>
<evidence type="ECO:0000313" key="7">
    <source>
        <dbReference type="Proteomes" id="UP000242763"/>
    </source>
</evidence>
<dbReference type="PANTHER" id="PTHR30483:SF6">
    <property type="entry name" value="PERIPLASMIC BINDING PROTEIN OF ABC TRANSPORTER FOR NATURAL AMINO ACIDS"/>
    <property type="match status" value="1"/>
</dbReference>
<dbReference type="Proteomes" id="UP000242763">
    <property type="component" value="Unassembled WGS sequence"/>
</dbReference>
<evidence type="ECO:0000256" key="1">
    <source>
        <dbReference type="ARBA" id="ARBA00010062"/>
    </source>
</evidence>
<keyword evidence="7" id="KW-1185">Reference proteome</keyword>
<dbReference type="PANTHER" id="PTHR30483">
    <property type="entry name" value="LEUCINE-SPECIFIC-BINDING PROTEIN"/>
    <property type="match status" value="1"/>
</dbReference>
<accession>A0A1I3I3G8</accession>
<evidence type="ECO:0000259" key="5">
    <source>
        <dbReference type="Pfam" id="PF13458"/>
    </source>
</evidence>
<evidence type="ECO:0000256" key="2">
    <source>
        <dbReference type="ARBA" id="ARBA00022729"/>
    </source>
</evidence>
<dbReference type="OrthoDB" id="9791590at2"/>
<dbReference type="InterPro" id="IPR028081">
    <property type="entry name" value="Leu-bd"/>
</dbReference>
<dbReference type="RefSeq" id="WP_091518402.1">
    <property type="nucleotide sequence ID" value="NZ_FORF01000002.1"/>
</dbReference>
<gene>
    <name evidence="6" type="ORF">SAMN03080618_00379</name>
</gene>
<dbReference type="AlphaFoldDB" id="A0A1I3I3G8"/>
<keyword evidence="3" id="KW-0813">Transport</keyword>
<dbReference type="Gene3D" id="3.40.50.2300">
    <property type="match status" value="2"/>
</dbReference>
<evidence type="ECO:0000256" key="4">
    <source>
        <dbReference type="SAM" id="SignalP"/>
    </source>
</evidence>
<dbReference type="InterPro" id="IPR028082">
    <property type="entry name" value="Peripla_BP_I"/>
</dbReference>
<organism evidence="6 7">
    <name type="scientific">Aquamicrobium aerolatum DSM 21857</name>
    <dbReference type="NCBI Taxonomy" id="1121003"/>
    <lineage>
        <taxon>Bacteria</taxon>
        <taxon>Pseudomonadati</taxon>
        <taxon>Pseudomonadota</taxon>
        <taxon>Alphaproteobacteria</taxon>
        <taxon>Hyphomicrobiales</taxon>
        <taxon>Phyllobacteriaceae</taxon>
        <taxon>Aerobium</taxon>
    </lineage>
</organism>
<dbReference type="CDD" id="cd06346">
    <property type="entry name" value="PBP1_ABC_ligand_binding-like"/>
    <property type="match status" value="1"/>
</dbReference>
<sequence length="393" mass="39979">MRTTISAIALSMALAAPVHADEVKLGLLNGFTGPIESVAGNMARASELAIEEINASGLFLGGRKITSVRADSTCIDAAVATAAAERLVHSDKVDVIIGDGCSGSSAAVLQNVAMPNGILMISPAATSPALSTIPDDGLFFRTSPSDARQGEVLATVMIDRGLKEVAITYTNTDYGKGLSDSIKSAFEAKGGKVTLVVPHEDGKGDYSAEVGSLASAGGEALVIAGFLDQGGKGMLQGSLDVGAFDLFVLPDGMIGDSLAEAIGPALDGSFGTTPGSDSDGAVTFAEVLKTVDLVPGPYMAEWYDAVALAAFAMQAAGSTEGALVKEKVFDVANAPGEKIMPGELAKGLKILAEGGKIDYVGASAVELIEPGESAGTFREIEIRGGVTETVSFR</sequence>